<name>A0AAN4W4U0_9BACT</name>
<dbReference type="SMART" id="SM00530">
    <property type="entry name" value="HTH_XRE"/>
    <property type="match status" value="1"/>
</dbReference>
<evidence type="ECO:0000259" key="1">
    <source>
        <dbReference type="PROSITE" id="PS50943"/>
    </source>
</evidence>
<evidence type="ECO:0000313" key="2">
    <source>
        <dbReference type="EMBL" id="GJM64849.1"/>
    </source>
</evidence>
<dbReference type="PROSITE" id="PS50943">
    <property type="entry name" value="HTH_CROC1"/>
    <property type="match status" value="1"/>
</dbReference>
<protein>
    <recommendedName>
        <fullName evidence="1">HTH cro/C1-type domain-containing protein</fullName>
    </recommendedName>
</protein>
<sequence>MSHLFSEIKKRRKSLKITQEKLALVIGVSVKTIQRIESGDTSVTFSNLQATCEALGMKITIS</sequence>
<reference evidence="2 3" key="1">
    <citation type="submission" date="2021-12" db="EMBL/GenBank/DDBJ databases">
        <title>Genome sequencing of bacteria with rrn-lacking chromosome and rrn-plasmid.</title>
        <authorList>
            <person name="Anda M."/>
            <person name="Iwasaki W."/>
        </authorList>
    </citation>
    <scope>NUCLEOTIDE SEQUENCE [LARGE SCALE GENOMIC DNA]</scope>
    <source>
        <strain evidence="2 3">NBRC 15940</strain>
    </source>
</reference>
<proteinExistence type="predicted"/>
<evidence type="ECO:0000313" key="3">
    <source>
        <dbReference type="Proteomes" id="UP001310022"/>
    </source>
</evidence>
<dbReference type="Gene3D" id="1.10.260.40">
    <property type="entry name" value="lambda repressor-like DNA-binding domains"/>
    <property type="match status" value="1"/>
</dbReference>
<accession>A0AAN4W4U0</accession>
<comment type="caution">
    <text evidence="2">The sequence shown here is derived from an EMBL/GenBank/DDBJ whole genome shotgun (WGS) entry which is preliminary data.</text>
</comment>
<keyword evidence="3" id="KW-1185">Reference proteome</keyword>
<dbReference type="Pfam" id="PF01381">
    <property type="entry name" value="HTH_3"/>
    <property type="match status" value="1"/>
</dbReference>
<dbReference type="SUPFAM" id="SSF47413">
    <property type="entry name" value="lambda repressor-like DNA-binding domains"/>
    <property type="match status" value="1"/>
</dbReference>
<feature type="domain" description="HTH cro/C1-type" evidence="1">
    <location>
        <begin position="8"/>
        <end position="62"/>
    </location>
</feature>
<dbReference type="EMBL" id="BQKE01000007">
    <property type="protein sequence ID" value="GJM64849.1"/>
    <property type="molecule type" value="Genomic_DNA"/>
</dbReference>
<dbReference type="CDD" id="cd00093">
    <property type="entry name" value="HTH_XRE"/>
    <property type="match status" value="1"/>
</dbReference>
<dbReference type="AlphaFoldDB" id="A0AAN4W4U0"/>
<dbReference type="InterPro" id="IPR010982">
    <property type="entry name" value="Lambda_DNA-bd_dom_sf"/>
</dbReference>
<gene>
    <name evidence="2" type="ORF">PEDI_54010</name>
</gene>
<organism evidence="2 3">
    <name type="scientific">Persicobacter diffluens</name>
    <dbReference type="NCBI Taxonomy" id="981"/>
    <lineage>
        <taxon>Bacteria</taxon>
        <taxon>Pseudomonadati</taxon>
        <taxon>Bacteroidota</taxon>
        <taxon>Cytophagia</taxon>
        <taxon>Cytophagales</taxon>
        <taxon>Persicobacteraceae</taxon>
        <taxon>Persicobacter</taxon>
    </lineage>
</organism>
<dbReference type="GO" id="GO:0003677">
    <property type="term" value="F:DNA binding"/>
    <property type="evidence" value="ECO:0007669"/>
    <property type="project" value="InterPro"/>
</dbReference>
<dbReference type="InterPro" id="IPR001387">
    <property type="entry name" value="Cro/C1-type_HTH"/>
</dbReference>
<dbReference type="RefSeq" id="WP_060688894.1">
    <property type="nucleotide sequence ID" value="NZ_BQKE01000007.1"/>
</dbReference>
<dbReference type="Proteomes" id="UP001310022">
    <property type="component" value="Unassembled WGS sequence"/>
</dbReference>